<dbReference type="EMBL" id="JAHKNI010000004">
    <property type="protein sequence ID" value="MBU3062984.1"/>
    <property type="molecule type" value="Genomic_DNA"/>
</dbReference>
<feature type="transmembrane region" description="Helical" evidence="7">
    <location>
        <begin position="134"/>
        <end position="154"/>
    </location>
</feature>
<feature type="transmembrane region" description="Helical" evidence="7">
    <location>
        <begin position="401"/>
        <end position="420"/>
    </location>
</feature>
<evidence type="ECO:0000256" key="5">
    <source>
        <dbReference type="ARBA" id="ARBA00022989"/>
    </source>
</evidence>
<proteinExistence type="inferred from homology"/>
<sequence length="488" mass="48771">MIETAQDRPAGAPELSRVSVVGGNTQVDLALPATVPIVAMIDEIAALIDGRTANWAEPEDAPIPTQHWTLARIGQEPIEPEATLAEAGVRDGELLVLRAMGSSSAPALFDDVIDAVARLTEQTFRAWTPAAARWAATIAAVLGTPAALVLLVLAKDHGQGWTAGGVAIGAGVAALVAAVIVARAYAQALPATVLTWCALLLIGPGAALFVPTLFGSAHLLLACAVALVVTVLAYRVTGVGATLTAAAMTVTVCGGLAALVVLLWHDPASTIGAGALPIGLVLLSGAARLAAAASRLPVPPVPTAGGRIDPADHEPRPTIEGIGAVGATAVAQAAGLADRARVANQFHSGIVIGATVVAATSALVAANSGADHRLPGMLLAAVAGVVLCLRARAFADLMQTSTLLAGGGITLCGLVIGMGLHGETALVAAAIALLVLVGGALAGGFTFGAADPSPVLRRGGELVEYALIVAIVPLTLWAMDLYALARSV</sequence>
<keyword evidence="6 7" id="KW-0472">Membrane</keyword>
<dbReference type="InterPro" id="IPR006707">
    <property type="entry name" value="T7SS_EccD"/>
</dbReference>
<dbReference type="PIRSF" id="PIRSF017804">
    <property type="entry name" value="Secretion_EccD1"/>
    <property type="match status" value="1"/>
</dbReference>
<name>A0ABS6B170_9NOCA</name>
<evidence type="ECO:0000259" key="8">
    <source>
        <dbReference type="Pfam" id="PF19053"/>
    </source>
</evidence>
<feature type="transmembrane region" description="Helical" evidence="7">
    <location>
        <begin position="270"/>
        <end position="291"/>
    </location>
</feature>
<dbReference type="InterPro" id="IPR044049">
    <property type="entry name" value="EccD_transm"/>
</dbReference>
<evidence type="ECO:0000256" key="2">
    <source>
        <dbReference type="ARBA" id="ARBA00006162"/>
    </source>
</evidence>
<keyword evidence="10" id="KW-1185">Reference proteome</keyword>
<dbReference type="Pfam" id="PF19053">
    <property type="entry name" value="EccD"/>
    <property type="match status" value="1"/>
</dbReference>
<feature type="transmembrane region" description="Helical" evidence="7">
    <location>
        <begin position="188"/>
        <end position="210"/>
    </location>
</feature>
<organism evidence="9 10">
    <name type="scientific">Nocardia albiluteola</name>
    <dbReference type="NCBI Taxonomy" id="2842303"/>
    <lineage>
        <taxon>Bacteria</taxon>
        <taxon>Bacillati</taxon>
        <taxon>Actinomycetota</taxon>
        <taxon>Actinomycetes</taxon>
        <taxon>Mycobacteriales</taxon>
        <taxon>Nocardiaceae</taxon>
        <taxon>Nocardia</taxon>
    </lineage>
</organism>
<feature type="transmembrane region" description="Helical" evidence="7">
    <location>
        <begin position="160"/>
        <end position="181"/>
    </location>
</feature>
<evidence type="ECO:0000256" key="7">
    <source>
        <dbReference type="SAM" id="Phobius"/>
    </source>
</evidence>
<keyword evidence="5 7" id="KW-1133">Transmembrane helix</keyword>
<evidence type="ECO:0000256" key="4">
    <source>
        <dbReference type="ARBA" id="ARBA00022692"/>
    </source>
</evidence>
<reference evidence="9 10" key="1">
    <citation type="submission" date="2021-06" db="EMBL/GenBank/DDBJ databases">
        <title>Actinomycetes sequencing.</title>
        <authorList>
            <person name="Shan Q."/>
        </authorList>
    </citation>
    <scope>NUCLEOTIDE SEQUENCE [LARGE SCALE GENOMIC DNA]</scope>
    <source>
        <strain evidence="9 10">NEAU-G5</strain>
    </source>
</reference>
<feature type="transmembrane region" description="Helical" evidence="7">
    <location>
        <begin position="216"/>
        <end position="234"/>
    </location>
</feature>
<evidence type="ECO:0000256" key="1">
    <source>
        <dbReference type="ARBA" id="ARBA00004651"/>
    </source>
</evidence>
<comment type="caution">
    <text evidence="9">The sequence shown here is derived from an EMBL/GenBank/DDBJ whole genome shotgun (WGS) entry which is preliminary data.</text>
</comment>
<gene>
    <name evidence="9" type="primary">eccD</name>
    <name evidence="9" type="ORF">KO481_15810</name>
</gene>
<dbReference type="Proteomes" id="UP000733379">
    <property type="component" value="Unassembled WGS sequence"/>
</dbReference>
<evidence type="ECO:0000313" key="9">
    <source>
        <dbReference type="EMBL" id="MBU3062984.1"/>
    </source>
</evidence>
<feature type="transmembrane region" description="Helical" evidence="7">
    <location>
        <begin position="426"/>
        <end position="450"/>
    </location>
</feature>
<dbReference type="NCBIfam" id="TIGR03920">
    <property type="entry name" value="T7SS_EccD"/>
    <property type="match status" value="1"/>
</dbReference>
<evidence type="ECO:0000313" key="10">
    <source>
        <dbReference type="Proteomes" id="UP000733379"/>
    </source>
</evidence>
<keyword evidence="3" id="KW-1003">Cell membrane</keyword>
<feature type="transmembrane region" description="Helical" evidence="7">
    <location>
        <begin position="241"/>
        <end position="264"/>
    </location>
</feature>
<protein>
    <submittedName>
        <fullName evidence="9">Type VII secretion integral membrane protein EccD</fullName>
    </submittedName>
</protein>
<accession>A0ABS6B170</accession>
<dbReference type="Pfam" id="PF08817">
    <property type="entry name" value="YukD"/>
    <property type="match status" value="1"/>
</dbReference>
<dbReference type="Gene3D" id="3.10.20.90">
    <property type="entry name" value="Phosphatidylinositol 3-kinase Catalytic Subunit, Chain A, domain 1"/>
    <property type="match status" value="1"/>
</dbReference>
<comment type="subcellular location">
    <subcellularLocation>
        <location evidence="1">Cell membrane</location>
        <topology evidence="1">Multi-pass membrane protein</topology>
    </subcellularLocation>
</comment>
<evidence type="ECO:0000256" key="3">
    <source>
        <dbReference type="ARBA" id="ARBA00022475"/>
    </source>
</evidence>
<feature type="domain" description="EccD-like transmembrane" evidence="8">
    <location>
        <begin position="132"/>
        <end position="487"/>
    </location>
</feature>
<evidence type="ECO:0000256" key="6">
    <source>
        <dbReference type="ARBA" id="ARBA00023136"/>
    </source>
</evidence>
<keyword evidence="4 7" id="KW-0812">Transmembrane</keyword>
<feature type="transmembrane region" description="Helical" evidence="7">
    <location>
        <begin position="346"/>
        <end position="366"/>
    </location>
</feature>
<comment type="similarity">
    <text evidence="2">Belongs to the EccD/Snm4 family.</text>
</comment>
<dbReference type="InterPro" id="IPR024962">
    <property type="entry name" value="YukD-like"/>
</dbReference>
<feature type="transmembrane region" description="Helical" evidence="7">
    <location>
        <begin position="462"/>
        <end position="485"/>
    </location>
</feature>
<feature type="transmembrane region" description="Helical" evidence="7">
    <location>
        <begin position="372"/>
        <end position="389"/>
    </location>
</feature>